<reference evidence="1 2" key="1">
    <citation type="journal article" date="2020" name="Phytopathology">
        <title>Genome Sequence Resources of Colletotrichum truncatum, C. plurivorum, C. musicola, and C. sojae: Four Species Pathogenic to Soybean (Glycine max).</title>
        <authorList>
            <person name="Rogerio F."/>
            <person name="Boufleur T.R."/>
            <person name="Ciampi-Guillardi M."/>
            <person name="Sukno S.A."/>
            <person name="Thon M.R."/>
            <person name="Massola Junior N.S."/>
            <person name="Baroncelli R."/>
        </authorList>
    </citation>
    <scope>NUCLEOTIDE SEQUENCE [LARGE SCALE GENOMIC DNA]</scope>
    <source>
        <strain evidence="1 2">CMES1059</strain>
    </source>
</reference>
<evidence type="ECO:0000313" key="2">
    <source>
        <dbReference type="Proteomes" id="UP000805649"/>
    </source>
</evidence>
<keyword evidence="1" id="KW-0808">Transferase</keyword>
<proteinExistence type="predicted"/>
<organism evidence="1 2">
    <name type="scientific">Colletotrichum truncatum</name>
    <name type="common">Anthracnose fungus</name>
    <name type="synonym">Colletotrichum capsici</name>
    <dbReference type="NCBI Taxonomy" id="5467"/>
    <lineage>
        <taxon>Eukaryota</taxon>
        <taxon>Fungi</taxon>
        <taxon>Dikarya</taxon>
        <taxon>Ascomycota</taxon>
        <taxon>Pezizomycotina</taxon>
        <taxon>Sordariomycetes</taxon>
        <taxon>Hypocreomycetidae</taxon>
        <taxon>Glomerellales</taxon>
        <taxon>Glomerellaceae</taxon>
        <taxon>Colletotrichum</taxon>
        <taxon>Colletotrichum truncatum species complex</taxon>
    </lineage>
</organism>
<protein>
    <submittedName>
        <fullName evidence="1">Reverse transcriptase domain protein</fullName>
    </submittedName>
</protein>
<evidence type="ECO:0000313" key="1">
    <source>
        <dbReference type="EMBL" id="KAL0929980.1"/>
    </source>
</evidence>
<keyword evidence="2" id="KW-1185">Reference proteome</keyword>
<accession>A0ACC3YDT9</accession>
<dbReference type="EMBL" id="VUJX02000013">
    <property type="protein sequence ID" value="KAL0929980.1"/>
    <property type="molecule type" value="Genomic_DNA"/>
</dbReference>
<sequence length="920" mass="108368">MKDVEEESEEEEDDGNEELQRQVRKNNRDVGRLQEMFNSNAVVLEQLQATIRNLEGRNQELLNQNRTLQGAANIIQTPVDGREKLRFSTLSKYDGTPGKLKGFLIQLKNYHNFHRSNFRNKSEKVLHASALLDGKALQWFEPFLENYWQNETLEDCNTETRDIFDSFEGFEHALKSLFQDPDERSRAERELNNLRQTKSAIHYAAEFRRLCATLDMTDESKIFIFYSGLKDEVKDEIVKLDKPEDFLSYTELAIKIDNRLYERRREKGERRQPANSAKKYQWQPQKKFHQHDKNRSQQNQQRSTAYGHHSGPIDLSVANKDNRWNQKPQQKKEFKCYNCDKPGHMARDCRQPKRIQGPPRQASVAQKQRDHSSEKWTNCFNDLYNDHREAKENSRWYPKDPSGRSGCDTTGMNDKILAVADRQDISFFNNNNRPLDRYEQEEVANKLNKAFADGTIVNHPGLLWDSRRLTNYTQVDQVTTPDSFTPEEIQQLEDENDQAIRRLDEAIGAGTRATIPDNRVTLYLTKKRNERVLLQGNTRGQYALQHRTTRFVPRDDGDAKNTRTLAVASKIERKTIEQLDEMLQNQRLNASSTYQDNERRIARLQQGRDACQQRAQQDPSNPTWQQQTGALDAQIERRISARDDPERIHRINQELEEINKIKKEEINEYNPEREQRLQKITQHWHFGISESPYQSEEPDQIEDDYVDATPQDVVSIDDTSSEEDQERQDRIRHLTEILQYQEIDPYDDNQQLYFFGIPAKKRKTYFESSIQANDHPILDPRAKKHYDLFWGQCIIDSCELHVVNKHEYKFYPRRWGTEPITQVYTEVELPMWDLVRYEKEEGIAIFAPNCEYPMRCQHDRTMSWEECTRDICKVHCEDKSRAWRLSQQPSGPSKEIPDLAILRKNKRKGKKSSKNEQSHS</sequence>
<gene>
    <name evidence="1" type="ORF">CTRU02_215189</name>
</gene>
<keyword evidence="1" id="KW-0548">Nucleotidyltransferase</keyword>
<dbReference type="Proteomes" id="UP000805649">
    <property type="component" value="Unassembled WGS sequence"/>
</dbReference>
<comment type="caution">
    <text evidence="1">The sequence shown here is derived from an EMBL/GenBank/DDBJ whole genome shotgun (WGS) entry which is preliminary data.</text>
</comment>
<keyword evidence="1" id="KW-0695">RNA-directed DNA polymerase</keyword>
<name>A0ACC3YDT9_COLTU</name>